<dbReference type="GO" id="GO:0045892">
    <property type="term" value="P:negative regulation of DNA-templated transcription"/>
    <property type="evidence" value="ECO:0007669"/>
    <property type="project" value="TreeGrafter"/>
</dbReference>
<dbReference type="Gene3D" id="3.30.1490.190">
    <property type="match status" value="1"/>
</dbReference>
<evidence type="ECO:0000256" key="7">
    <source>
        <dbReference type="ARBA" id="ARBA00023163"/>
    </source>
</evidence>
<keyword evidence="4 8" id="KW-0862">Zinc</keyword>
<dbReference type="PANTHER" id="PTHR33202">
    <property type="entry name" value="ZINC UPTAKE REGULATION PROTEIN"/>
    <property type="match status" value="1"/>
</dbReference>
<dbReference type="AlphaFoldDB" id="A0A1G5V6Q4"/>
<evidence type="ECO:0000256" key="2">
    <source>
        <dbReference type="ARBA" id="ARBA00022491"/>
    </source>
</evidence>
<comment type="similarity">
    <text evidence="1">Belongs to the Fur family.</text>
</comment>
<evidence type="ECO:0000313" key="10">
    <source>
        <dbReference type="EMBL" id="SDA41552.1"/>
    </source>
</evidence>
<keyword evidence="3 8" id="KW-0479">Metal-binding</keyword>
<gene>
    <name evidence="10" type="ORF">SAMN02910343_00412</name>
</gene>
<accession>A0A1G5V6Q4</accession>
<dbReference type="CDD" id="cd07153">
    <property type="entry name" value="Fur_like"/>
    <property type="match status" value="1"/>
</dbReference>
<evidence type="ECO:0000256" key="6">
    <source>
        <dbReference type="ARBA" id="ARBA00023125"/>
    </source>
</evidence>
<dbReference type="FunFam" id="1.10.10.10:FF:000051">
    <property type="entry name" value="Fur family transcriptional regulator"/>
    <property type="match status" value="1"/>
</dbReference>
<evidence type="ECO:0000256" key="3">
    <source>
        <dbReference type="ARBA" id="ARBA00022723"/>
    </source>
</evidence>
<dbReference type="SUPFAM" id="SSF46785">
    <property type="entry name" value="Winged helix' DNA-binding domain"/>
    <property type="match status" value="1"/>
</dbReference>
<dbReference type="OrthoDB" id="8659436at2"/>
<dbReference type="InterPro" id="IPR002481">
    <property type="entry name" value="FUR"/>
</dbReference>
<comment type="cofactor">
    <cofactor evidence="9">
        <name>Mn(2+)</name>
        <dbReference type="ChEBI" id="CHEBI:29035"/>
    </cofactor>
    <cofactor evidence="9">
        <name>Fe(2+)</name>
        <dbReference type="ChEBI" id="CHEBI:29033"/>
    </cofactor>
    <text evidence="9">Binds 1 Mn(2+) or Fe(2+) ion per subunit.</text>
</comment>
<dbReference type="GO" id="GO:1900376">
    <property type="term" value="P:regulation of secondary metabolite biosynthetic process"/>
    <property type="evidence" value="ECO:0007669"/>
    <property type="project" value="TreeGrafter"/>
</dbReference>
<dbReference type="GO" id="GO:0008270">
    <property type="term" value="F:zinc ion binding"/>
    <property type="evidence" value="ECO:0007669"/>
    <property type="project" value="TreeGrafter"/>
</dbReference>
<dbReference type="InterPro" id="IPR043135">
    <property type="entry name" value="Fur_C"/>
</dbReference>
<protein>
    <submittedName>
        <fullName evidence="10">Fur family transcriptional regulator, ferric uptake regulator</fullName>
    </submittedName>
</protein>
<dbReference type="Pfam" id="PF01475">
    <property type="entry name" value="FUR"/>
    <property type="match status" value="1"/>
</dbReference>
<dbReference type="InterPro" id="IPR036390">
    <property type="entry name" value="WH_DNA-bd_sf"/>
</dbReference>
<feature type="binding site" evidence="8">
    <location>
        <position position="105"/>
    </location>
    <ligand>
        <name>Zn(2+)</name>
        <dbReference type="ChEBI" id="CHEBI:29105"/>
    </ligand>
</feature>
<dbReference type="InterPro" id="IPR036388">
    <property type="entry name" value="WH-like_DNA-bd_sf"/>
</dbReference>
<evidence type="ECO:0000256" key="5">
    <source>
        <dbReference type="ARBA" id="ARBA00023015"/>
    </source>
</evidence>
<keyword evidence="7" id="KW-0804">Transcription</keyword>
<keyword evidence="9" id="KW-0408">Iron</keyword>
<feature type="binding site" evidence="8">
    <location>
        <position position="102"/>
    </location>
    <ligand>
        <name>Zn(2+)</name>
        <dbReference type="ChEBI" id="CHEBI:29105"/>
    </ligand>
</feature>
<dbReference type="STRING" id="209880.SAMN02910343_00412"/>
<feature type="binding site" evidence="8">
    <location>
        <position position="142"/>
    </location>
    <ligand>
        <name>Zn(2+)</name>
        <dbReference type="ChEBI" id="CHEBI:29105"/>
    </ligand>
</feature>
<keyword evidence="6" id="KW-0238">DNA-binding</keyword>
<keyword evidence="5" id="KW-0805">Transcription regulation</keyword>
<evidence type="ECO:0000256" key="8">
    <source>
        <dbReference type="PIRSR" id="PIRSR602481-1"/>
    </source>
</evidence>
<proteinExistence type="inferred from homology"/>
<dbReference type="Proteomes" id="UP000199689">
    <property type="component" value="Unassembled WGS sequence"/>
</dbReference>
<evidence type="ECO:0000256" key="4">
    <source>
        <dbReference type="ARBA" id="ARBA00022833"/>
    </source>
</evidence>
<keyword evidence="11" id="KW-1185">Reference proteome</keyword>
<dbReference type="RefSeq" id="WP_091363330.1">
    <property type="nucleotide sequence ID" value="NZ_CAUWGZ010000010.1"/>
</dbReference>
<feature type="binding site" evidence="9">
    <location>
        <position position="117"/>
    </location>
    <ligand>
        <name>Fe cation</name>
        <dbReference type="ChEBI" id="CHEBI:24875"/>
    </ligand>
</feature>
<dbReference type="GeneID" id="87755458"/>
<comment type="cofactor">
    <cofactor evidence="8">
        <name>Zn(2+)</name>
        <dbReference type="ChEBI" id="CHEBI:29105"/>
    </cofactor>
    <text evidence="8">Binds 1 zinc ion per subunit.</text>
</comment>
<name>A0A1G5V6Q4_9FIRM</name>
<evidence type="ECO:0000313" key="11">
    <source>
        <dbReference type="Proteomes" id="UP000199689"/>
    </source>
</evidence>
<keyword evidence="2" id="KW-0678">Repressor</keyword>
<evidence type="ECO:0000256" key="1">
    <source>
        <dbReference type="ARBA" id="ARBA00007957"/>
    </source>
</evidence>
<feature type="binding site" evidence="8">
    <location>
        <position position="145"/>
    </location>
    <ligand>
        <name>Zn(2+)</name>
        <dbReference type="ChEBI" id="CHEBI:29105"/>
    </ligand>
</feature>
<dbReference type="GO" id="GO:0000976">
    <property type="term" value="F:transcription cis-regulatory region binding"/>
    <property type="evidence" value="ECO:0007669"/>
    <property type="project" value="TreeGrafter"/>
</dbReference>
<dbReference type="PANTHER" id="PTHR33202:SF7">
    <property type="entry name" value="FERRIC UPTAKE REGULATION PROTEIN"/>
    <property type="match status" value="1"/>
</dbReference>
<dbReference type="Gene3D" id="1.10.10.10">
    <property type="entry name" value="Winged helix-like DNA-binding domain superfamily/Winged helix DNA-binding domain"/>
    <property type="match status" value="1"/>
</dbReference>
<organism evidence="10 11">
    <name type="scientific">Allisonella histaminiformans</name>
    <dbReference type="NCBI Taxonomy" id="209880"/>
    <lineage>
        <taxon>Bacteria</taxon>
        <taxon>Bacillati</taxon>
        <taxon>Bacillota</taxon>
        <taxon>Negativicutes</taxon>
        <taxon>Veillonellales</taxon>
        <taxon>Veillonellaceae</taxon>
        <taxon>Allisonella</taxon>
    </lineage>
</organism>
<dbReference type="GO" id="GO:0003700">
    <property type="term" value="F:DNA-binding transcription factor activity"/>
    <property type="evidence" value="ECO:0007669"/>
    <property type="project" value="InterPro"/>
</dbReference>
<dbReference type="EMBL" id="FMXA01000005">
    <property type="protein sequence ID" value="SDA41552.1"/>
    <property type="molecule type" value="Genomic_DNA"/>
</dbReference>
<sequence>MKKSTVMNTLKKRIREHKYKFTTQRQIILQAFLSSKENHLSAEDIYEMVRGENPDIGLATVYRSLELFTSLDLVKKLDFGDGRSRYELNDHNLSHSHHHLICLGCGRVIEFTSDFAEEIRSRIKKKNGFNIVDYQLKFYGYCKDCQKQHPEYSEKEPQI</sequence>
<evidence type="ECO:0000256" key="9">
    <source>
        <dbReference type="PIRSR" id="PIRSR602481-2"/>
    </source>
</evidence>
<reference evidence="10 11" key="1">
    <citation type="submission" date="2016-10" db="EMBL/GenBank/DDBJ databases">
        <authorList>
            <person name="de Groot N.N."/>
        </authorList>
    </citation>
    <scope>NUCLEOTIDE SEQUENCE [LARGE SCALE GENOMIC DNA]</scope>
    <source>
        <strain evidence="10 11">DSM 15230</strain>
    </source>
</reference>